<protein>
    <recommendedName>
        <fullName evidence="1">F-box domain-containing protein</fullName>
    </recommendedName>
</protein>
<keyword evidence="3" id="KW-1185">Reference proteome</keyword>
<feature type="non-terminal residue" evidence="2">
    <location>
        <position position="63"/>
    </location>
</feature>
<gene>
    <name evidence="2" type="ORF">DFH07DRAFT_710397</name>
</gene>
<accession>A0AAD7IZ86</accession>
<evidence type="ECO:0000313" key="2">
    <source>
        <dbReference type="EMBL" id="KAJ7753679.1"/>
    </source>
</evidence>
<organism evidence="2 3">
    <name type="scientific">Mycena maculata</name>
    <dbReference type="NCBI Taxonomy" id="230809"/>
    <lineage>
        <taxon>Eukaryota</taxon>
        <taxon>Fungi</taxon>
        <taxon>Dikarya</taxon>
        <taxon>Basidiomycota</taxon>
        <taxon>Agaricomycotina</taxon>
        <taxon>Agaricomycetes</taxon>
        <taxon>Agaricomycetidae</taxon>
        <taxon>Agaricales</taxon>
        <taxon>Marasmiineae</taxon>
        <taxon>Mycenaceae</taxon>
        <taxon>Mycena</taxon>
    </lineage>
</organism>
<reference evidence="2" key="1">
    <citation type="submission" date="2023-03" db="EMBL/GenBank/DDBJ databases">
        <title>Massive genome expansion in bonnet fungi (Mycena s.s.) driven by repeated elements and novel gene families across ecological guilds.</title>
        <authorList>
            <consortium name="Lawrence Berkeley National Laboratory"/>
            <person name="Harder C.B."/>
            <person name="Miyauchi S."/>
            <person name="Viragh M."/>
            <person name="Kuo A."/>
            <person name="Thoen E."/>
            <person name="Andreopoulos B."/>
            <person name="Lu D."/>
            <person name="Skrede I."/>
            <person name="Drula E."/>
            <person name="Henrissat B."/>
            <person name="Morin E."/>
            <person name="Kohler A."/>
            <person name="Barry K."/>
            <person name="LaButti K."/>
            <person name="Morin E."/>
            <person name="Salamov A."/>
            <person name="Lipzen A."/>
            <person name="Mereny Z."/>
            <person name="Hegedus B."/>
            <person name="Baldrian P."/>
            <person name="Stursova M."/>
            <person name="Weitz H."/>
            <person name="Taylor A."/>
            <person name="Grigoriev I.V."/>
            <person name="Nagy L.G."/>
            <person name="Martin F."/>
            <person name="Kauserud H."/>
        </authorList>
    </citation>
    <scope>NUCLEOTIDE SEQUENCE</scope>
    <source>
        <strain evidence="2">CBHHK188m</strain>
    </source>
</reference>
<feature type="domain" description="F-box" evidence="1">
    <location>
        <begin position="1"/>
        <end position="47"/>
    </location>
</feature>
<evidence type="ECO:0000259" key="1">
    <source>
        <dbReference type="PROSITE" id="PS50181"/>
    </source>
</evidence>
<dbReference type="InterPro" id="IPR001810">
    <property type="entry name" value="F-box_dom"/>
</dbReference>
<name>A0AAD7IZ86_9AGAR</name>
<dbReference type="PROSITE" id="PS50181">
    <property type="entry name" value="FBOX"/>
    <property type="match status" value="1"/>
</dbReference>
<dbReference type="InterPro" id="IPR036047">
    <property type="entry name" value="F-box-like_dom_sf"/>
</dbReference>
<evidence type="ECO:0000313" key="3">
    <source>
        <dbReference type="Proteomes" id="UP001215280"/>
    </source>
</evidence>
<comment type="caution">
    <text evidence="2">The sequence shown here is derived from an EMBL/GenBank/DDBJ whole genome shotgun (WGS) entry which is preliminary data.</text>
</comment>
<dbReference type="CDD" id="cd09917">
    <property type="entry name" value="F-box_SF"/>
    <property type="match status" value="1"/>
</dbReference>
<sequence length="63" mass="7092">PGFLRLPQELLDDILSDLEHVGLVSLALVCCASSAQVIPRHTEYRVLRTGHLLPAMWTHFAQR</sequence>
<feature type="non-terminal residue" evidence="2">
    <location>
        <position position="1"/>
    </location>
</feature>
<proteinExistence type="predicted"/>
<dbReference type="Proteomes" id="UP001215280">
    <property type="component" value="Unassembled WGS sequence"/>
</dbReference>
<dbReference type="AlphaFoldDB" id="A0AAD7IZ86"/>
<dbReference type="SUPFAM" id="SSF81383">
    <property type="entry name" value="F-box domain"/>
    <property type="match status" value="1"/>
</dbReference>
<dbReference type="EMBL" id="JARJLG010000070">
    <property type="protein sequence ID" value="KAJ7753679.1"/>
    <property type="molecule type" value="Genomic_DNA"/>
</dbReference>